<evidence type="ECO:0000313" key="2">
    <source>
        <dbReference type="Proteomes" id="UP000648187"/>
    </source>
</evidence>
<keyword evidence="2" id="KW-1185">Reference proteome</keyword>
<evidence type="ECO:0000313" key="1">
    <source>
        <dbReference type="EMBL" id="KAF9414244.1"/>
    </source>
</evidence>
<dbReference type="AlphaFoldDB" id="A0A835L519"/>
<organism evidence="1 2">
    <name type="scientific">Spodoptera exigua</name>
    <name type="common">Beet armyworm</name>
    <name type="synonym">Noctua fulgens</name>
    <dbReference type="NCBI Taxonomy" id="7107"/>
    <lineage>
        <taxon>Eukaryota</taxon>
        <taxon>Metazoa</taxon>
        <taxon>Ecdysozoa</taxon>
        <taxon>Arthropoda</taxon>
        <taxon>Hexapoda</taxon>
        <taxon>Insecta</taxon>
        <taxon>Pterygota</taxon>
        <taxon>Neoptera</taxon>
        <taxon>Endopterygota</taxon>
        <taxon>Lepidoptera</taxon>
        <taxon>Glossata</taxon>
        <taxon>Ditrysia</taxon>
        <taxon>Noctuoidea</taxon>
        <taxon>Noctuidae</taxon>
        <taxon>Amphipyrinae</taxon>
        <taxon>Spodoptera</taxon>
    </lineage>
</organism>
<accession>A0A835L519</accession>
<dbReference type="EMBL" id="JACKWZ010000138">
    <property type="protein sequence ID" value="KAF9414244.1"/>
    <property type="molecule type" value="Genomic_DNA"/>
</dbReference>
<comment type="caution">
    <text evidence="1">The sequence shown here is derived from an EMBL/GenBank/DDBJ whole genome shotgun (WGS) entry which is preliminary data.</text>
</comment>
<reference evidence="1" key="1">
    <citation type="submission" date="2020-08" db="EMBL/GenBank/DDBJ databases">
        <title>Spodoptera exigua strain:BAW_Kor-Di-RS1 Genome sequencing and assembly.</title>
        <authorList>
            <person name="Kim J."/>
            <person name="Nam H.Y."/>
            <person name="Kwon M."/>
            <person name="Choi J.H."/>
            <person name="Cho S.R."/>
            <person name="Kim G.-H."/>
        </authorList>
    </citation>
    <scope>NUCLEOTIDE SEQUENCE</scope>
    <source>
        <strain evidence="1">BAW_Kor-Di-RS1</strain>
        <tissue evidence="1">Whole-body</tissue>
    </source>
</reference>
<proteinExistence type="predicted"/>
<sequence>MNNRKFAQSMKSFIRVIVDKVAPCVILSNIDNVMLSMYMNFGSSTEAHYKIDGTLNAVAAY</sequence>
<gene>
    <name evidence="1" type="ORF">HW555_007787</name>
</gene>
<name>A0A835L519_SPOEX</name>
<dbReference type="Proteomes" id="UP000648187">
    <property type="component" value="Unassembled WGS sequence"/>
</dbReference>
<protein>
    <submittedName>
        <fullName evidence="1">Uncharacterized protein</fullName>
    </submittedName>
</protein>